<dbReference type="Gene3D" id="1.25.40.10">
    <property type="entry name" value="Tetratricopeptide repeat domain"/>
    <property type="match status" value="3"/>
</dbReference>
<dbReference type="InterPro" id="IPR046849">
    <property type="entry name" value="E2_motif"/>
</dbReference>
<accession>A0A835DFZ6</accession>
<proteinExistence type="inferred from homology"/>
<dbReference type="EMBL" id="JABCRI010000007">
    <property type="protein sequence ID" value="KAF8403143.1"/>
    <property type="molecule type" value="Genomic_DNA"/>
</dbReference>
<evidence type="ECO:0000256" key="3">
    <source>
        <dbReference type="PROSITE-ProRule" id="PRU00708"/>
    </source>
</evidence>
<comment type="similarity">
    <text evidence="1">Belongs to the PPR family. PCMP-H subfamily.</text>
</comment>
<name>A0A835DFZ6_TETSI</name>
<dbReference type="InterPro" id="IPR046960">
    <property type="entry name" value="PPR_At4g14850-like_plant"/>
</dbReference>
<evidence type="ECO:0000256" key="2">
    <source>
        <dbReference type="ARBA" id="ARBA00022737"/>
    </source>
</evidence>
<evidence type="ECO:0000256" key="1">
    <source>
        <dbReference type="ARBA" id="ARBA00006643"/>
    </source>
</evidence>
<dbReference type="Proteomes" id="UP000655225">
    <property type="component" value="Unassembled WGS sequence"/>
</dbReference>
<protein>
    <recommendedName>
        <fullName evidence="4">DYW domain-containing protein</fullName>
    </recommendedName>
</protein>
<reference evidence="5 6" key="1">
    <citation type="submission" date="2020-04" db="EMBL/GenBank/DDBJ databases">
        <title>Plant Genome Project.</title>
        <authorList>
            <person name="Zhang R.-G."/>
        </authorList>
    </citation>
    <scope>NUCLEOTIDE SEQUENCE [LARGE SCALE GENOMIC DNA]</scope>
    <source>
        <strain evidence="5">YNK0</strain>
        <tissue evidence="5">Leaf</tissue>
    </source>
</reference>
<evidence type="ECO:0000259" key="4">
    <source>
        <dbReference type="Pfam" id="PF14432"/>
    </source>
</evidence>
<feature type="domain" description="DYW" evidence="4">
    <location>
        <begin position="529"/>
        <end position="621"/>
    </location>
</feature>
<dbReference type="AlphaFoldDB" id="A0A835DFZ6"/>
<dbReference type="GO" id="GO:0008270">
    <property type="term" value="F:zinc ion binding"/>
    <property type="evidence" value="ECO:0007669"/>
    <property type="project" value="InterPro"/>
</dbReference>
<dbReference type="NCBIfam" id="TIGR00756">
    <property type="entry name" value="PPR"/>
    <property type="match status" value="4"/>
</dbReference>
<sequence length="621" mass="69592">MQGTKPLNLQKTLSSLLQLSSTTNHLKQIHSRLLVLDLHHDQFLVTSLINALSQRFRAINYAFSVFSHTQNPNTFLFNAMIQAFSQTPGFSFNAISLYTLQMRKEINPTTRPNRFTFPPFLKACVSSYASSSVKPLQQIHAHVVKFGTCSDVYVGTTLLDSYSKCSEIEFARRVFVDMPERNVISWNSMISGFAKCGDMDSARELFEGMPEKNLVSWTSVISGYAQNGYFCETLMVFEDMGVAGVKPNEITLVSVLSACANLGALGLGRRLHSFLEDNGYEFDLFVGSALIDMYSKCGMVGDALQVFERMPQRNVVACSAMIVGLAMNGKGVEAIGIFEDMRFQGMLPNAITFIGVLCACCHAGLVDKGQFYFRCMNREYSIVPKLQHYACMVDLLGRAGHLDQAYQFITEMPIKPDVVIWGALLGACKTHREFELGVYAANRILELDPQHSGGFVFLSNAYARSGDWDGVKKVRRMMEISGMKKTPGKSWIEVNNVVHQFFAGDKSHPQSDRIYAKLDELAKLLEVEGYMPNVDYVLCDIEEEEKEQSLYVHSEKLAIAFGLINSPEGTPIRVVKNLRVCDDCHSAIKLISKIVTRDIILRDSNRFHHFSGGLCSCQDYW</sequence>
<comment type="caution">
    <text evidence="5">The sequence shown here is derived from an EMBL/GenBank/DDBJ whole genome shotgun (WGS) entry which is preliminary data.</text>
</comment>
<evidence type="ECO:0000313" key="6">
    <source>
        <dbReference type="Proteomes" id="UP000655225"/>
    </source>
</evidence>
<feature type="repeat" description="PPR" evidence="3">
    <location>
        <begin position="283"/>
        <end position="317"/>
    </location>
</feature>
<dbReference type="Pfam" id="PF20431">
    <property type="entry name" value="E_motif"/>
    <property type="match status" value="1"/>
</dbReference>
<dbReference type="GO" id="GO:0009451">
    <property type="term" value="P:RNA modification"/>
    <property type="evidence" value="ECO:0007669"/>
    <property type="project" value="InterPro"/>
</dbReference>
<dbReference type="InterPro" id="IPR002885">
    <property type="entry name" value="PPR_rpt"/>
</dbReference>
<dbReference type="Pfam" id="PF12854">
    <property type="entry name" value="PPR_1"/>
    <property type="match status" value="1"/>
</dbReference>
<dbReference type="PANTHER" id="PTHR47926">
    <property type="entry name" value="PENTATRICOPEPTIDE REPEAT-CONTAINING PROTEIN"/>
    <property type="match status" value="1"/>
</dbReference>
<keyword evidence="2" id="KW-0677">Repeat</keyword>
<keyword evidence="6" id="KW-1185">Reference proteome</keyword>
<dbReference type="InterPro" id="IPR011990">
    <property type="entry name" value="TPR-like_helical_dom_sf"/>
</dbReference>
<dbReference type="PROSITE" id="PS51375">
    <property type="entry name" value="PPR"/>
    <property type="match status" value="2"/>
</dbReference>
<dbReference type="OrthoDB" id="411581at2759"/>
<dbReference type="InterPro" id="IPR046848">
    <property type="entry name" value="E_motif"/>
</dbReference>
<dbReference type="FunFam" id="1.25.40.10:FF:002148">
    <property type="entry name" value="Pentatricopeptide repeat-containing protein At2g29760, chloroplastic"/>
    <property type="match status" value="1"/>
</dbReference>
<dbReference type="OMA" id="VNNVVHQ"/>
<dbReference type="PANTHER" id="PTHR47926:SF537">
    <property type="entry name" value="PENTACOTRIPEPTIDE-REPEAT REGION OF PRORP DOMAIN-CONTAINING PROTEIN"/>
    <property type="match status" value="1"/>
</dbReference>
<dbReference type="Pfam" id="PF20430">
    <property type="entry name" value="Eplus_motif"/>
    <property type="match status" value="1"/>
</dbReference>
<gene>
    <name evidence="5" type="ORF">HHK36_011240</name>
</gene>
<dbReference type="GO" id="GO:0003723">
    <property type="term" value="F:RNA binding"/>
    <property type="evidence" value="ECO:0007669"/>
    <property type="project" value="InterPro"/>
</dbReference>
<dbReference type="InterPro" id="IPR032867">
    <property type="entry name" value="DYW_dom"/>
</dbReference>
<dbReference type="Pfam" id="PF13041">
    <property type="entry name" value="PPR_2"/>
    <property type="match status" value="2"/>
</dbReference>
<dbReference type="FunFam" id="1.25.40.10:FF:000348">
    <property type="entry name" value="Pentatricopeptide repeat-containing protein chloroplastic"/>
    <property type="match status" value="1"/>
</dbReference>
<feature type="repeat" description="PPR" evidence="3">
    <location>
        <begin position="182"/>
        <end position="216"/>
    </location>
</feature>
<dbReference type="Pfam" id="PF14432">
    <property type="entry name" value="DYW_deaminase"/>
    <property type="match status" value="1"/>
</dbReference>
<organism evidence="5 6">
    <name type="scientific">Tetracentron sinense</name>
    <name type="common">Spur-leaf</name>
    <dbReference type="NCBI Taxonomy" id="13715"/>
    <lineage>
        <taxon>Eukaryota</taxon>
        <taxon>Viridiplantae</taxon>
        <taxon>Streptophyta</taxon>
        <taxon>Embryophyta</taxon>
        <taxon>Tracheophyta</taxon>
        <taxon>Spermatophyta</taxon>
        <taxon>Magnoliopsida</taxon>
        <taxon>Trochodendrales</taxon>
        <taxon>Trochodendraceae</taxon>
        <taxon>Tetracentron</taxon>
    </lineage>
</organism>
<evidence type="ECO:0000313" key="5">
    <source>
        <dbReference type="EMBL" id="KAF8403143.1"/>
    </source>
</evidence>